<dbReference type="GO" id="GO:0005576">
    <property type="term" value="C:extracellular region"/>
    <property type="evidence" value="ECO:0007669"/>
    <property type="project" value="InterPro"/>
</dbReference>
<dbReference type="AlphaFoldDB" id="A0A834VFE2"/>
<feature type="transmembrane region" description="Helical" evidence="2">
    <location>
        <begin position="126"/>
        <end position="146"/>
    </location>
</feature>
<sequence length="224" mass="25993">MPTTTTTTTTTTTKRMITTEKKTTQQSTITTTKTPLTTFRSSNKTPTTTKKISMTTEKSTTTIRTTTTTTTTPRSTTEVTHSTTNPFRLLRLTITRSRQRLSYRKFRSQAKIESIRLEIFRIEIKMLNSNVWIVLILIGSLIAIQIEANNENEDHEQHTRLLRCPKQFGRFGCRYDRRKYWLCINFVPFLLSCPESSYFDRDVRDCRAPGVVHLIPEHPKNHTN</sequence>
<keyword evidence="2" id="KW-1133">Transmembrane helix</keyword>
<keyword evidence="6" id="KW-1185">Reference proteome</keyword>
<dbReference type="Pfam" id="PF01607">
    <property type="entry name" value="CBM_14"/>
    <property type="match status" value="1"/>
</dbReference>
<dbReference type="Proteomes" id="UP000070412">
    <property type="component" value="Unassembled WGS sequence"/>
</dbReference>
<evidence type="ECO:0000256" key="2">
    <source>
        <dbReference type="SAM" id="Phobius"/>
    </source>
</evidence>
<evidence type="ECO:0000313" key="5">
    <source>
        <dbReference type="EnsemblMetazoa" id="KAF7495537.1"/>
    </source>
</evidence>
<dbReference type="InterPro" id="IPR002557">
    <property type="entry name" value="Chitin-bd_dom"/>
</dbReference>
<dbReference type="SUPFAM" id="SSF57625">
    <property type="entry name" value="Invertebrate chitin-binding proteins"/>
    <property type="match status" value="1"/>
</dbReference>
<name>A0A834VFE2_SARSC</name>
<gene>
    <name evidence="4" type="ORF">SSS_3139</name>
</gene>
<dbReference type="GO" id="GO:0008061">
    <property type="term" value="F:chitin binding"/>
    <property type="evidence" value="ECO:0007669"/>
    <property type="project" value="InterPro"/>
</dbReference>
<protein>
    <recommendedName>
        <fullName evidence="3">Chitin-binding type-2 domain-containing protein</fullName>
    </recommendedName>
</protein>
<feature type="region of interest" description="Disordered" evidence="1">
    <location>
        <begin position="1"/>
        <end position="82"/>
    </location>
</feature>
<evidence type="ECO:0000256" key="1">
    <source>
        <dbReference type="SAM" id="MobiDB-lite"/>
    </source>
</evidence>
<dbReference type="InterPro" id="IPR036508">
    <property type="entry name" value="Chitin-bd_dom_sf"/>
</dbReference>
<reference evidence="6" key="1">
    <citation type="journal article" date="2020" name="PLoS Negl. Trop. Dis.">
        <title>High-quality nuclear genome for Sarcoptes scabiei-A critical resource for a neglected parasite.</title>
        <authorList>
            <person name="Korhonen P.K."/>
            <person name="Gasser R.B."/>
            <person name="Ma G."/>
            <person name="Wang T."/>
            <person name="Stroehlein A.J."/>
            <person name="Young N.D."/>
            <person name="Ang C.S."/>
            <person name="Fernando D.D."/>
            <person name="Lu H.C."/>
            <person name="Taylor S."/>
            <person name="Reynolds S.L."/>
            <person name="Mofiz E."/>
            <person name="Najaraj S.H."/>
            <person name="Gowda H."/>
            <person name="Madugundu A."/>
            <person name="Renuse S."/>
            <person name="Holt D."/>
            <person name="Pandey A."/>
            <person name="Papenfuss A.T."/>
            <person name="Fischer K."/>
        </authorList>
    </citation>
    <scope>NUCLEOTIDE SEQUENCE [LARGE SCALE GENOMIC DNA]</scope>
</reference>
<accession>A0A834VFE2</accession>
<dbReference type="EMBL" id="WVUK01000048">
    <property type="protein sequence ID" value="KAF7495537.1"/>
    <property type="molecule type" value="Genomic_DNA"/>
</dbReference>
<organism evidence="4">
    <name type="scientific">Sarcoptes scabiei</name>
    <name type="common">Itch mite</name>
    <name type="synonym">Acarus scabiei</name>
    <dbReference type="NCBI Taxonomy" id="52283"/>
    <lineage>
        <taxon>Eukaryota</taxon>
        <taxon>Metazoa</taxon>
        <taxon>Ecdysozoa</taxon>
        <taxon>Arthropoda</taxon>
        <taxon>Chelicerata</taxon>
        <taxon>Arachnida</taxon>
        <taxon>Acari</taxon>
        <taxon>Acariformes</taxon>
        <taxon>Sarcoptiformes</taxon>
        <taxon>Astigmata</taxon>
        <taxon>Psoroptidia</taxon>
        <taxon>Sarcoptoidea</taxon>
        <taxon>Sarcoptidae</taxon>
        <taxon>Sarcoptinae</taxon>
        <taxon>Sarcoptes</taxon>
    </lineage>
</organism>
<reference evidence="5" key="3">
    <citation type="submission" date="2022-06" db="UniProtKB">
        <authorList>
            <consortium name="EnsemblMetazoa"/>
        </authorList>
    </citation>
    <scope>IDENTIFICATION</scope>
</reference>
<dbReference type="EnsemblMetazoa" id="SSS_3139s_mrna">
    <property type="protein sequence ID" value="KAF7495537.1"/>
    <property type="gene ID" value="SSS_3139"/>
</dbReference>
<keyword evidence="2" id="KW-0472">Membrane</keyword>
<evidence type="ECO:0000259" key="3">
    <source>
        <dbReference type="Pfam" id="PF01607"/>
    </source>
</evidence>
<dbReference type="Gene3D" id="2.170.140.10">
    <property type="entry name" value="Chitin binding domain"/>
    <property type="match status" value="1"/>
</dbReference>
<feature type="compositionally biased region" description="Low complexity" evidence="1">
    <location>
        <begin position="24"/>
        <end position="82"/>
    </location>
</feature>
<feature type="compositionally biased region" description="Low complexity" evidence="1">
    <location>
        <begin position="1"/>
        <end position="16"/>
    </location>
</feature>
<evidence type="ECO:0000313" key="6">
    <source>
        <dbReference type="Proteomes" id="UP000070412"/>
    </source>
</evidence>
<feature type="domain" description="Chitin-binding type-2" evidence="3">
    <location>
        <begin position="167"/>
        <end position="209"/>
    </location>
</feature>
<reference evidence="4" key="2">
    <citation type="submission" date="2020-01" db="EMBL/GenBank/DDBJ databases">
        <authorList>
            <person name="Korhonen P.K.K."/>
            <person name="Guangxu M.G."/>
            <person name="Wang T.W."/>
            <person name="Stroehlein A.J.S."/>
            <person name="Young N.D."/>
            <person name="Ang C.-S.A."/>
            <person name="Fernando D.W.F."/>
            <person name="Lu H.L."/>
            <person name="Taylor S.T."/>
            <person name="Ehtesham M.E.M."/>
            <person name="Najaraj S.H.N."/>
            <person name="Harsha G.H.G."/>
            <person name="Madugundu A.M."/>
            <person name="Renuse S.R."/>
            <person name="Holt D.H."/>
            <person name="Pandey A.P."/>
            <person name="Papenfuss A.P."/>
            <person name="Gasser R.B.G."/>
            <person name="Fischer K.F."/>
        </authorList>
    </citation>
    <scope>NUCLEOTIDE SEQUENCE</scope>
    <source>
        <strain evidence="4">SSS_KF_BRIS2020</strain>
    </source>
</reference>
<keyword evidence="2" id="KW-0812">Transmembrane</keyword>
<evidence type="ECO:0000313" key="4">
    <source>
        <dbReference type="EMBL" id="KAF7495537.1"/>
    </source>
</evidence>
<proteinExistence type="predicted"/>